<dbReference type="EMBL" id="OBMQ01000013">
    <property type="protein sequence ID" value="SOC21566.1"/>
    <property type="molecule type" value="Genomic_DNA"/>
</dbReference>
<reference evidence="4" key="1">
    <citation type="submission" date="2017-08" db="EMBL/GenBank/DDBJ databases">
        <authorList>
            <person name="Varghese N."/>
            <person name="Submissions S."/>
        </authorList>
    </citation>
    <scope>NUCLEOTIDE SEQUENCE [LARGE SCALE GENOMIC DNA]</scope>
    <source>
        <strain evidence="4">JC22</strain>
    </source>
</reference>
<dbReference type="RefSeq" id="WP_097074639.1">
    <property type="nucleotide sequence ID" value="NZ_OBMQ01000013.1"/>
</dbReference>
<dbReference type="Proteomes" id="UP000219636">
    <property type="component" value="Unassembled WGS sequence"/>
</dbReference>
<sequence>MEYVSVDIGYGFVKAISSNGNRVIFPAVVGSGREGTSLGLTDDSLSQDFKLDELHIKINNKHYYVGEMAQRNSTDSSRVFERVRFHHEYTMILLNTAIQLVTSPSETEVVLFTGLPLDYYKSQVKDFEAKLKEPLPMIQWLGGHSQAGQCVISIKAAKIFPQALSAIWATLINADGRVVLPELMVEGNQIAVIDVGFRTTDVCVVEMKKGGGFRPLLALCDTIDIGVVNLHDNIKTAYKDKTGGSNLSESKVERILNTKEMKYRGKAVDFTTDVEKAHRSVVNAIEDRISKLWKEEADTFDEIFLLGGGGSTFKPYFTNDYRGIVDGQFANAIGYYRLGKMLMGERLGQ</sequence>
<dbReference type="Gene3D" id="3.30.420.40">
    <property type="match status" value="2"/>
</dbReference>
<evidence type="ECO:0000259" key="1">
    <source>
        <dbReference type="Pfam" id="PF17989"/>
    </source>
</evidence>
<accession>A0A285TLH5</accession>
<feature type="domain" description="Actin homologue MreB-like C-terminal" evidence="2">
    <location>
        <begin position="192"/>
        <end position="315"/>
    </location>
</feature>
<keyword evidence="4" id="KW-1185">Reference proteome</keyword>
<dbReference type="SUPFAM" id="SSF53067">
    <property type="entry name" value="Actin-like ATPase domain"/>
    <property type="match status" value="2"/>
</dbReference>
<protein>
    <submittedName>
        <fullName evidence="3">Plasmid segregation actin-type ATPase ParM</fullName>
    </submittedName>
</protein>
<organism evidence="3 4">
    <name type="scientific">Ureibacillus xyleni</name>
    <dbReference type="NCBI Taxonomy" id="614648"/>
    <lineage>
        <taxon>Bacteria</taxon>
        <taxon>Bacillati</taxon>
        <taxon>Bacillota</taxon>
        <taxon>Bacilli</taxon>
        <taxon>Bacillales</taxon>
        <taxon>Caryophanaceae</taxon>
        <taxon>Ureibacillus</taxon>
    </lineage>
</organism>
<evidence type="ECO:0000313" key="3">
    <source>
        <dbReference type="EMBL" id="SOC21566.1"/>
    </source>
</evidence>
<evidence type="ECO:0000313" key="4">
    <source>
        <dbReference type="Proteomes" id="UP000219636"/>
    </source>
</evidence>
<name>A0A285TLH5_9BACL</name>
<dbReference type="AlphaFoldDB" id="A0A285TLH5"/>
<dbReference type="Pfam" id="PF21522">
    <property type="entry name" value="MreB-like_C"/>
    <property type="match status" value="1"/>
</dbReference>
<dbReference type="InterPro" id="IPR040607">
    <property type="entry name" value="ALP_N"/>
</dbReference>
<dbReference type="OrthoDB" id="5412507at2"/>
<dbReference type="Pfam" id="PF17989">
    <property type="entry name" value="ALP_N"/>
    <property type="match status" value="1"/>
</dbReference>
<dbReference type="InterPro" id="IPR043129">
    <property type="entry name" value="ATPase_NBD"/>
</dbReference>
<gene>
    <name evidence="3" type="ORF">SAMN05880501_11319</name>
</gene>
<proteinExistence type="predicted"/>
<feature type="domain" description="Actin-like protein N-terminal" evidence="1">
    <location>
        <begin position="6"/>
        <end position="163"/>
    </location>
</feature>
<dbReference type="InterPro" id="IPR049067">
    <property type="entry name" value="MreB-like_C"/>
</dbReference>
<dbReference type="CDD" id="cd24025">
    <property type="entry name" value="ASKHA_NBD_ParM_pCBH-like"/>
    <property type="match status" value="1"/>
</dbReference>
<evidence type="ECO:0000259" key="2">
    <source>
        <dbReference type="Pfam" id="PF21522"/>
    </source>
</evidence>